<sequence>MVSISFNLGALAVVRKMVIHQMYVLLAKSHFIYICWLLCKIVVYQQIYIFALIFKIKEGGDIQYLIKISEQRKNNYKLHQKLKN</sequence>
<evidence type="ECO:0000256" key="1">
    <source>
        <dbReference type="SAM" id="Phobius"/>
    </source>
</evidence>
<comment type="caution">
    <text evidence="2">The sequence shown here is derived from an EMBL/GenBank/DDBJ whole genome shotgun (WGS) entry which is preliminary data.</text>
</comment>
<accession>A0ABR5KFA3</accession>
<proteinExistence type="predicted"/>
<reference evidence="2 3" key="1">
    <citation type="submission" date="2015-09" db="EMBL/GenBank/DDBJ databases">
        <title>Draft genome sequence and assembly of Photorhabdus sp. VMG, a bacterial symbiont associated with Heterorhabditis zealandica.</title>
        <authorList>
            <person name="Naidoo S."/>
            <person name="Featherston J."/>
            <person name="Mothupi B."/>
            <person name="Gray V.M."/>
        </authorList>
    </citation>
    <scope>NUCLEOTIDE SEQUENCE [LARGE SCALE GENOMIC DNA]</scope>
    <source>
        <strain evidence="2 3">VMG</strain>
    </source>
</reference>
<evidence type="ECO:0000313" key="3">
    <source>
        <dbReference type="Proteomes" id="UP000037727"/>
    </source>
</evidence>
<evidence type="ECO:0008006" key="4">
    <source>
        <dbReference type="Google" id="ProtNLM"/>
    </source>
</evidence>
<keyword evidence="3" id="KW-1185">Reference proteome</keyword>
<keyword evidence="1" id="KW-0812">Transmembrane</keyword>
<protein>
    <recommendedName>
        <fullName evidence="4">Transmembrane protein</fullName>
    </recommendedName>
</protein>
<dbReference type="Proteomes" id="UP000037727">
    <property type="component" value="Unassembled WGS sequence"/>
</dbReference>
<dbReference type="EMBL" id="LJCS01000007">
    <property type="protein sequence ID" value="KOY63201.1"/>
    <property type="molecule type" value="Genomic_DNA"/>
</dbReference>
<keyword evidence="1" id="KW-1133">Transmembrane helix</keyword>
<name>A0ABR5KFA3_9GAMM</name>
<evidence type="ECO:0000313" key="2">
    <source>
        <dbReference type="EMBL" id="KOY63201.1"/>
    </source>
</evidence>
<gene>
    <name evidence="2" type="ORF">AM629_04650</name>
</gene>
<keyword evidence="1" id="KW-0472">Membrane</keyword>
<feature type="transmembrane region" description="Helical" evidence="1">
    <location>
        <begin position="31"/>
        <end position="54"/>
    </location>
</feature>
<organism evidence="2 3">
    <name type="scientific">Photorhabdus heterorhabditis</name>
    <dbReference type="NCBI Taxonomy" id="880156"/>
    <lineage>
        <taxon>Bacteria</taxon>
        <taxon>Pseudomonadati</taxon>
        <taxon>Pseudomonadota</taxon>
        <taxon>Gammaproteobacteria</taxon>
        <taxon>Enterobacterales</taxon>
        <taxon>Morganellaceae</taxon>
        <taxon>Photorhabdus</taxon>
    </lineage>
</organism>